<dbReference type="Pfam" id="PF02844">
    <property type="entry name" value="GARS_N"/>
    <property type="match status" value="1"/>
</dbReference>
<dbReference type="InterPro" id="IPR020560">
    <property type="entry name" value="PRibGlycinamide_synth_C-dom"/>
</dbReference>
<evidence type="ECO:0000256" key="12">
    <source>
        <dbReference type="ARBA" id="ARBA00042242"/>
    </source>
</evidence>
<dbReference type="InterPro" id="IPR016185">
    <property type="entry name" value="PreATP-grasp_dom_sf"/>
</dbReference>
<evidence type="ECO:0000256" key="3">
    <source>
        <dbReference type="ARBA" id="ARBA00005174"/>
    </source>
</evidence>
<evidence type="ECO:0000256" key="11">
    <source>
        <dbReference type="ARBA" id="ARBA00038345"/>
    </source>
</evidence>
<keyword evidence="8 14" id="KW-0658">Purine biosynthesis</keyword>
<dbReference type="GO" id="GO:0046872">
    <property type="term" value="F:metal ion binding"/>
    <property type="evidence" value="ECO:0007669"/>
    <property type="project" value="UniProtKB-KW"/>
</dbReference>
<dbReference type="SUPFAM" id="SSF52440">
    <property type="entry name" value="PreATP-grasp domain"/>
    <property type="match status" value="1"/>
</dbReference>
<evidence type="ECO:0000256" key="7">
    <source>
        <dbReference type="ARBA" id="ARBA00022741"/>
    </source>
</evidence>
<dbReference type="FunFam" id="3.90.600.10:FF:000001">
    <property type="entry name" value="Trifunctional purine biosynthetic protein adenosine-3"/>
    <property type="match status" value="1"/>
</dbReference>
<dbReference type="Gene3D" id="3.30.1490.20">
    <property type="entry name" value="ATP-grasp fold, A domain"/>
    <property type="match status" value="1"/>
</dbReference>
<evidence type="ECO:0000256" key="14">
    <source>
        <dbReference type="HAMAP-Rule" id="MF_00138"/>
    </source>
</evidence>
<dbReference type="InterPro" id="IPR011761">
    <property type="entry name" value="ATP-grasp"/>
</dbReference>
<evidence type="ECO:0000313" key="18">
    <source>
        <dbReference type="Proteomes" id="UP000621436"/>
    </source>
</evidence>
<dbReference type="InterPro" id="IPR020562">
    <property type="entry name" value="PRibGlycinamide_synth_N"/>
</dbReference>
<dbReference type="FunFam" id="3.40.50.20:FF:000006">
    <property type="entry name" value="Phosphoribosylamine--glycine ligase, chloroplastic"/>
    <property type="match status" value="1"/>
</dbReference>
<dbReference type="EC" id="6.3.4.13" evidence="4 14"/>
<dbReference type="GO" id="GO:0004637">
    <property type="term" value="F:phosphoribosylamine-glycine ligase activity"/>
    <property type="evidence" value="ECO:0007669"/>
    <property type="project" value="UniProtKB-UniRule"/>
</dbReference>
<evidence type="ECO:0000256" key="6">
    <source>
        <dbReference type="ARBA" id="ARBA00022723"/>
    </source>
</evidence>
<evidence type="ECO:0000259" key="16">
    <source>
        <dbReference type="PROSITE" id="PS50975"/>
    </source>
</evidence>
<keyword evidence="18" id="KW-1185">Reference proteome</keyword>
<dbReference type="Pfam" id="PF02843">
    <property type="entry name" value="GARS_C"/>
    <property type="match status" value="1"/>
</dbReference>
<evidence type="ECO:0000256" key="10">
    <source>
        <dbReference type="ARBA" id="ARBA00023211"/>
    </source>
</evidence>
<dbReference type="InterPro" id="IPR020559">
    <property type="entry name" value="PRibGlycinamide_synth_CS"/>
</dbReference>
<evidence type="ECO:0000256" key="13">
    <source>
        <dbReference type="ARBA" id="ARBA00042864"/>
    </source>
</evidence>
<dbReference type="InterPro" id="IPR020561">
    <property type="entry name" value="PRibGlycinamid_synth_ATP-grasp"/>
</dbReference>
<dbReference type="GO" id="GO:0009113">
    <property type="term" value="P:purine nucleobase biosynthetic process"/>
    <property type="evidence" value="ECO:0007669"/>
    <property type="project" value="InterPro"/>
</dbReference>
<dbReference type="InterPro" id="IPR013815">
    <property type="entry name" value="ATP_grasp_subdomain_1"/>
</dbReference>
<evidence type="ECO:0000256" key="9">
    <source>
        <dbReference type="ARBA" id="ARBA00022840"/>
    </source>
</evidence>
<evidence type="ECO:0000256" key="2">
    <source>
        <dbReference type="ARBA" id="ARBA00001946"/>
    </source>
</evidence>
<organism evidence="17 18">
    <name type="scientific">Halonatronomonas betaini</name>
    <dbReference type="NCBI Taxonomy" id="2778430"/>
    <lineage>
        <taxon>Bacteria</taxon>
        <taxon>Bacillati</taxon>
        <taxon>Bacillota</taxon>
        <taxon>Clostridia</taxon>
        <taxon>Halanaerobiales</taxon>
        <taxon>Halarsenatibacteraceae</taxon>
        <taxon>Halonatronomonas</taxon>
    </lineage>
</organism>
<dbReference type="Gene3D" id="3.40.50.20">
    <property type="match status" value="1"/>
</dbReference>
<gene>
    <name evidence="14 17" type="primary">purD</name>
    <name evidence="17" type="ORF">I0Q91_07170</name>
</gene>
<dbReference type="InterPro" id="IPR037123">
    <property type="entry name" value="PRibGlycinamide_synth_C_sf"/>
</dbReference>
<dbReference type="HAMAP" id="MF_00138">
    <property type="entry name" value="GARS"/>
    <property type="match status" value="1"/>
</dbReference>
<dbReference type="SUPFAM" id="SSF56059">
    <property type="entry name" value="Glutathione synthetase ATP-binding domain-like"/>
    <property type="match status" value="1"/>
</dbReference>
<evidence type="ECO:0000313" key="17">
    <source>
        <dbReference type="EMBL" id="MBF8436850.1"/>
    </source>
</evidence>
<keyword evidence="9 15" id="KW-0067">ATP-binding</keyword>
<dbReference type="Proteomes" id="UP000621436">
    <property type="component" value="Unassembled WGS sequence"/>
</dbReference>
<keyword evidence="10" id="KW-0464">Manganese</keyword>
<accession>A0A931AUQ3</accession>
<reference evidence="17" key="1">
    <citation type="submission" date="2020-11" db="EMBL/GenBank/DDBJ databases">
        <title>Halonatronomonas betainensis gen. nov., sp. nov. a novel haloalkaliphilic representative of the family Halanaerobiacae capable of betaine degradation.</title>
        <authorList>
            <person name="Boltyanskaya Y."/>
            <person name="Kevbrin V."/>
            <person name="Detkova E."/>
            <person name="Grouzdev D.S."/>
            <person name="Koziaeva V."/>
            <person name="Zhilina T."/>
        </authorList>
    </citation>
    <scope>NUCLEOTIDE SEQUENCE</scope>
    <source>
        <strain evidence="17">Z-7014</strain>
    </source>
</reference>
<dbReference type="SUPFAM" id="SSF51246">
    <property type="entry name" value="Rudiment single hybrid motif"/>
    <property type="match status" value="1"/>
</dbReference>
<dbReference type="PROSITE" id="PS50975">
    <property type="entry name" value="ATP_GRASP"/>
    <property type="match status" value="1"/>
</dbReference>
<comment type="catalytic activity">
    <reaction evidence="14">
        <text>5-phospho-beta-D-ribosylamine + glycine + ATP = N(1)-(5-phospho-beta-D-ribosyl)glycinamide + ADP + phosphate + H(+)</text>
        <dbReference type="Rhea" id="RHEA:17453"/>
        <dbReference type="ChEBI" id="CHEBI:15378"/>
        <dbReference type="ChEBI" id="CHEBI:30616"/>
        <dbReference type="ChEBI" id="CHEBI:43474"/>
        <dbReference type="ChEBI" id="CHEBI:57305"/>
        <dbReference type="ChEBI" id="CHEBI:58681"/>
        <dbReference type="ChEBI" id="CHEBI:143788"/>
        <dbReference type="ChEBI" id="CHEBI:456216"/>
        <dbReference type="EC" id="6.3.4.13"/>
    </reaction>
</comment>
<evidence type="ECO:0000256" key="8">
    <source>
        <dbReference type="ARBA" id="ARBA00022755"/>
    </source>
</evidence>
<comment type="cofactor">
    <cofactor evidence="1">
        <name>Mn(2+)</name>
        <dbReference type="ChEBI" id="CHEBI:29035"/>
    </cofactor>
</comment>
<comment type="pathway">
    <text evidence="3 14">Purine metabolism; IMP biosynthesis via de novo pathway; N(1)-(5-phospho-D-ribosyl)glycinamide from 5-phospho-alpha-D-ribose 1-diphosphate: step 2/2.</text>
</comment>
<protein>
    <recommendedName>
        <fullName evidence="4 14">Phosphoribosylamine--glycine ligase</fullName>
        <ecNumber evidence="4 14">6.3.4.13</ecNumber>
    </recommendedName>
    <alternativeName>
        <fullName evidence="14">GARS</fullName>
    </alternativeName>
    <alternativeName>
        <fullName evidence="12 14">Glycinamide ribonucleotide synthetase</fullName>
    </alternativeName>
    <alternativeName>
        <fullName evidence="13 14">Phosphoribosylglycinamide synthetase</fullName>
    </alternativeName>
</protein>
<dbReference type="NCBIfam" id="TIGR00877">
    <property type="entry name" value="purD"/>
    <property type="match status" value="1"/>
</dbReference>
<feature type="domain" description="ATP-grasp" evidence="16">
    <location>
        <begin position="107"/>
        <end position="313"/>
    </location>
</feature>
<dbReference type="PANTHER" id="PTHR43472">
    <property type="entry name" value="PHOSPHORIBOSYLAMINE--GLYCINE LIGASE"/>
    <property type="match status" value="1"/>
</dbReference>
<evidence type="ECO:0000256" key="1">
    <source>
        <dbReference type="ARBA" id="ARBA00001936"/>
    </source>
</evidence>
<dbReference type="InterPro" id="IPR000115">
    <property type="entry name" value="PRibGlycinamide_synth"/>
</dbReference>
<dbReference type="SMART" id="SM01209">
    <property type="entry name" value="GARS_A"/>
    <property type="match status" value="1"/>
</dbReference>
<comment type="caution">
    <text evidence="17">The sequence shown here is derived from an EMBL/GenBank/DDBJ whole genome shotgun (WGS) entry which is preliminary data.</text>
</comment>
<evidence type="ECO:0000256" key="5">
    <source>
        <dbReference type="ARBA" id="ARBA00022598"/>
    </source>
</evidence>
<dbReference type="SMART" id="SM01210">
    <property type="entry name" value="GARS_C"/>
    <property type="match status" value="1"/>
</dbReference>
<dbReference type="RefSeq" id="WP_270453767.1">
    <property type="nucleotide sequence ID" value="NZ_JADPIE010000003.1"/>
</dbReference>
<dbReference type="GO" id="GO:0006189">
    <property type="term" value="P:'de novo' IMP biosynthetic process"/>
    <property type="evidence" value="ECO:0007669"/>
    <property type="project" value="UniProtKB-UniRule"/>
</dbReference>
<name>A0A931AUQ3_9FIRM</name>
<dbReference type="EMBL" id="JADPIE010000003">
    <property type="protein sequence ID" value="MBF8436850.1"/>
    <property type="molecule type" value="Genomic_DNA"/>
</dbReference>
<dbReference type="FunFam" id="3.30.470.20:FF:000018">
    <property type="entry name" value="Trifunctional purine biosynthetic protein adenosine-3"/>
    <property type="match status" value="1"/>
</dbReference>
<dbReference type="FunFam" id="3.30.1490.20:FF:000006">
    <property type="entry name" value="phosphoribosylamine--glycine ligase, chloroplastic-like"/>
    <property type="match status" value="1"/>
</dbReference>
<dbReference type="GO" id="GO:0005524">
    <property type="term" value="F:ATP binding"/>
    <property type="evidence" value="ECO:0007669"/>
    <property type="project" value="UniProtKB-UniRule"/>
</dbReference>
<dbReference type="Gene3D" id="3.90.600.10">
    <property type="entry name" value="Phosphoribosylglycinamide synthetase, C-terminal domain"/>
    <property type="match status" value="1"/>
</dbReference>
<comment type="cofactor">
    <cofactor evidence="2">
        <name>Mg(2+)</name>
        <dbReference type="ChEBI" id="CHEBI:18420"/>
    </cofactor>
</comment>
<keyword evidence="7 15" id="KW-0547">Nucleotide-binding</keyword>
<dbReference type="InterPro" id="IPR011054">
    <property type="entry name" value="Rudment_hybrid_motif"/>
</dbReference>
<keyword evidence="5 14" id="KW-0436">Ligase</keyword>
<dbReference type="PANTHER" id="PTHR43472:SF1">
    <property type="entry name" value="PHOSPHORIBOSYLAMINE--GLYCINE LIGASE, CHLOROPLASTIC"/>
    <property type="match status" value="1"/>
</dbReference>
<dbReference type="Gene3D" id="3.30.470.20">
    <property type="entry name" value="ATP-grasp fold, B domain"/>
    <property type="match status" value="1"/>
</dbReference>
<evidence type="ECO:0000256" key="4">
    <source>
        <dbReference type="ARBA" id="ARBA00013255"/>
    </source>
</evidence>
<comment type="similarity">
    <text evidence="11 14">Belongs to the GARS family.</text>
</comment>
<dbReference type="AlphaFoldDB" id="A0A931AUQ3"/>
<evidence type="ECO:0000256" key="15">
    <source>
        <dbReference type="PROSITE-ProRule" id="PRU00409"/>
    </source>
</evidence>
<dbReference type="PROSITE" id="PS00184">
    <property type="entry name" value="GARS"/>
    <property type="match status" value="1"/>
</dbReference>
<proteinExistence type="inferred from homology"/>
<keyword evidence="6" id="KW-0479">Metal-binding</keyword>
<sequence>MKILLIGSGGRESALAWKLSQSSRVDELFIAPGNAGTAEYGTNLKIESNNLLALNEFALKERLDLTVVGPETPLAEGIVDLFKEDGLKVFGPNKKAAQLESSKIFSKNLLEKYKIPTAEYESFNDPDRAIEYIKSKTPPLVVKADGLAAGKGVTVAQSEKEALAAVEEIMLDKKFGDAGSKIIIEDYLEGEEATILAFCDGRSIKTMPAAQDHKAAYNGGEGPNTGGMGAYAPAPIVDQDIELKIKERIIEPTLAALNTEGIGFKGIIYFGLMINGDEAKVLEYNARFGDPEAQVILPLLETDLIDIMEAVLNQKLDQIEIKWKDRKTLCVVMASGGYPVKYKKGLEITGIKEAEKIEDMIVFQAGTRLEKDGLLTNGGRVLAVTALGNSFKEVIDKAYTGVEKINFENYHIRNDIGHKAL</sequence>
<dbReference type="Pfam" id="PF01071">
    <property type="entry name" value="GARS_A"/>
    <property type="match status" value="1"/>
</dbReference>